<accession>A0A9N8DBM7</accession>
<keyword evidence="2" id="KW-1185">Reference proteome</keyword>
<evidence type="ECO:0000313" key="2">
    <source>
        <dbReference type="Proteomes" id="UP001153069"/>
    </source>
</evidence>
<dbReference type="Pfam" id="PF11672">
    <property type="entry name" value="DUF3268"/>
    <property type="match status" value="1"/>
</dbReference>
<dbReference type="AlphaFoldDB" id="A0A9N8DBM7"/>
<sequence>MTCECRGLILVEETLQTVCWPMNRFYNSSEKDRHELEGPLRLEEKVDGTQVNLFYSTNHHRWMAATRHTFCEQDKLYQDLLLASLGNHVTSLDEIPGLDRDITYCLEVCSMENRVVRKCPKPTTFLLAAFDLKTHHQSIPDDQLDIFTAFERPIVYNNPRGDETDPQAILTTCCQKESLFEGLVLKDCHFRRQKLKSSLYSKIHKLKYRGFRLVTPDLAVPLILSNQHHAILEALQDLRPDEVDEIKARFDKYEELIDGQLLRLGNLWKTRVCRETDRRKQYEICRDSGLVCADILLRKWTQDQLFDAKDKPCDRVLREILSSDPPKWCDYLLKKKNLLDANNPHSRFLSASHGPRYCMPTKPPPEPGVAPHMPSRLADGSWHVECPCGQGPMKLRRLKCDSNRYRLCHCGERIGIHCYRSGLLLWQCDACGADHEAHQRDGQWTDKVFTAGQPLGVAATAATKRWRLHVHEYLDEWKRQSSHDEAYQFLADGLGLSRHDAHVSLFDARVCYRAIQLLSSSSSPSTEDTGNQ</sequence>
<comment type="caution">
    <text evidence="1">The sequence shown here is derived from an EMBL/GenBank/DDBJ whole genome shotgun (WGS) entry which is preliminary data.</text>
</comment>
<dbReference type="InterPro" id="IPR021686">
    <property type="entry name" value="DUF3268"/>
</dbReference>
<protein>
    <submittedName>
        <fullName evidence="1">Uncharacterized protein</fullName>
    </submittedName>
</protein>
<dbReference type="EMBL" id="CAICTM010000025">
    <property type="protein sequence ID" value="CAB9497789.1"/>
    <property type="molecule type" value="Genomic_DNA"/>
</dbReference>
<dbReference type="Proteomes" id="UP001153069">
    <property type="component" value="Unassembled WGS sequence"/>
</dbReference>
<proteinExistence type="predicted"/>
<dbReference type="OrthoDB" id="10257568at2759"/>
<organism evidence="1 2">
    <name type="scientific">Seminavis robusta</name>
    <dbReference type="NCBI Taxonomy" id="568900"/>
    <lineage>
        <taxon>Eukaryota</taxon>
        <taxon>Sar</taxon>
        <taxon>Stramenopiles</taxon>
        <taxon>Ochrophyta</taxon>
        <taxon>Bacillariophyta</taxon>
        <taxon>Bacillariophyceae</taxon>
        <taxon>Bacillariophycidae</taxon>
        <taxon>Naviculales</taxon>
        <taxon>Naviculaceae</taxon>
        <taxon>Seminavis</taxon>
    </lineage>
</organism>
<reference evidence="1" key="1">
    <citation type="submission" date="2020-06" db="EMBL/GenBank/DDBJ databases">
        <authorList>
            <consortium name="Plant Systems Biology data submission"/>
        </authorList>
    </citation>
    <scope>NUCLEOTIDE SEQUENCE</scope>
    <source>
        <strain evidence="1">D6</strain>
    </source>
</reference>
<gene>
    <name evidence="1" type="ORF">SEMRO_25_G017320.1</name>
</gene>
<evidence type="ECO:0000313" key="1">
    <source>
        <dbReference type="EMBL" id="CAB9497789.1"/>
    </source>
</evidence>
<name>A0A9N8DBM7_9STRA</name>